<keyword evidence="3 6" id="KW-0274">FAD</keyword>
<evidence type="ECO:0000256" key="4">
    <source>
        <dbReference type="ARBA" id="ARBA00022857"/>
    </source>
</evidence>
<comment type="caution">
    <text evidence="7">The sequence shown here is derived from an EMBL/GenBank/DDBJ whole genome shotgun (WGS) entry which is preliminary data.</text>
</comment>
<dbReference type="GO" id="GO:0050661">
    <property type="term" value="F:NADP binding"/>
    <property type="evidence" value="ECO:0007669"/>
    <property type="project" value="InterPro"/>
</dbReference>
<dbReference type="InterPro" id="IPR020946">
    <property type="entry name" value="Flavin_mOase-like"/>
</dbReference>
<keyword evidence="8" id="KW-1185">Reference proteome</keyword>
<evidence type="ECO:0000256" key="3">
    <source>
        <dbReference type="ARBA" id="ARBA00022827"/>
    </source>
</evidence>
<evidence type="ECO:0000313" key="8">
    <source>
        <dbReference type="Proteomes" id="UP001458880"/>
    </source>
</evidence>
<dbReference type="InterPro" id="IPR036188">
    <property type="entry name" value="FAD/NAD-bd_sf"/>
</dbReference>
<keyword evidence="4" id="KW-0521">NADP</keyword>
<dbReference type="EMBL" id="JASPKY010000354">
    <property type="protein sequence ID" value="KAK9704253.1"/>
    <property type="molecule type" value="Genomic_DNA"/>
</dbReference>
<organism evidence="7 8">
    <name type="scientific">Popillia japonica</name>
    <name type="common">Japanese beetle</name>
    <dbReference type="NCBI Taxonomy" id="7064"/>
    <lineage>
        <taxon>Eukaryota</taxon>
        <taxon>Metazoa</taxon>
        <taxon>Ecdysozoa</taxon>
        <taxon>Arthropoda</taxon>
        <taxon>Hexapoda</taxon>
        <taxon>Insecta</taxon>
        <taxon>Pterygota</taxon>
        <taxon>Neoptera</taxon>
        <taxon>Endopterygota</taxon>
        <taxon>Coleoptera</taxon>
        <taxon>Polyphaga</taxon>
        <taxon>Scarabaeiformia</taxon>
        <taxon>Scarabaeidae</taxon>
        <taxon>Rutelinae</taxon>
        <taxon>Popillia</taxon>
    </lineage>
</organism>
<dbReference type="EC" id="1.-.-.-" evidence="6"/>
<name>A0AAW1JK71_POPJA</name>
<dbReference type="Proteomes" id="UP001458880">
    <property type="component" value="Unassembled WGS sequence"/>
</dbReference>
<keyword evidence="6 7" id="KW-0503">Monooxygenase</keyword>
<proteinExistence type="inferred from homology"/>
<evidence type="ECO:0000313" key="7">
    <source>
        <dbReference type="EMBL" id="KAK9704253.1"/>
    </source>
</evidence>
<dbReference type="SUPFAM" id="SSF51905">
    <property type="entry name" value="FAD/NAD(P)-binding domain"/>
    <property type="match status" value="2"/>
</dbReference>
<dbReference type="AlphaFoldDB" id="A0AAW1JK71"/>
<keyword evidence="5 6" id="KW-0560">Oxidoreductase</keyword>
<dbReference type="PANTHER" id="PTHR23023">
    <property type="entry name" value="DIMETHYLANILINE MONOOXYGENASE"/>
    <property type="match status" value="1"/>
</dbReference>
<gene>
    <name evidence="7" type="ORF">QE152_g28403</name>
</gene>
<sequence>MKLAIIGAGCAGLVSARYCLKNDLSCDVFEQTDKLGGVWNYTEKIGVDDDGLPIHTVMYKDLRTNLPKQLMSYYDFPYPDEGKSFLTQSEVLDYMNRYVKHFNLLPVMKFHKQVTNITPQNGKWKLTLIDLKTKESEVIEDYDSVLICNGHYHKPSMPKIEGTKTKESEVIEDYDSVLICNGHYHKPSMPKIEGMDTFSGIQMHSNIYHKPSMPKIEGMDTFSGIQMHSNIYRSPERFSRLKVLVIGAGPSGQDIASKISAIADKVFLSHRFSGVVRVAPAVIQKPVVKKISDKLKIDAIVYCTGYKYDYPFLSEDCRIQCDGESVKYLYKHIINVEHPTMGFLGICHQICPFPVCDVQAQFFLGSLLGRFNLKTKAEMIKEIRDGIEDGTLGKQIHRIAEKQKDYCDDLAKIGKFRSLPPVLQDLYIYVRKNRNIDDCFRIIDENSYVKIDCPKN</sequence>
<dbReference type="PRINTS" id="PR00370">
    <property type="entry name" value="FMOXYGENASE"/>
</dbReference>
<evidence type="ECO:0000256" key="2">
    <source>
        <dbReference type="ARBA" id="ARBA00022630"/>
    </source>
</evidence>
<protein>
    <recommendedName>
        <fullName evidence="6">Flavin-containing monooxygenase</fullName>
        <ecNumber evidence="6">1.-.-.-</ecNumber>
    </recommendedName>
</protein>
<keyword evidence="2 6" id="KW-0285">Flavoprotein</keyword>
<evidence type="ECO:0000256" key="1">
    <source>
        <dbReference type="ARBA" id="ARBA00009183"/>
    </source>
</evidence>
<dbReference type="GO" id="GO:0050660">
    <property type="term" value="F:flavin adenine dinucleotide binding"/>
    <property type="evidence" value="ECO:0007669"/>
    <property type="project" value="InterPro"/>
</dbReference>
<evidence type="ECO:0000256" key="5">
    <source>
        <dbReference type="ARBA" id="ARBA00023002"/>
    </source>
</evidence>
<comment type="cofactor">
    <cofactor evidence="6">
        <name>FAD</name>
        <dbReference type="ChEBI" id="CHEBI:57692"/>
    </cofactor>
</comment>
<dbReference type="InterPro" id="IPR050346">
    <property type="entry name" value="FMO-like"/>
</dbReference>
<comment type="similarity">
    <text evidence="1 6">Belongs to the FMO family.</text>
</comment>
<dbReference type="GO" id="GO:0004499">
    <property type="term" value="F:N,N-dimethylaniline monooxygenase activity"/>
    <property type="evidence" value="ECO:0007669"/>
    <property type="project" value="InterPro"/>
</dbReference>
<evidence type="ECO:0000256" key="6">
    <source>
        <dbReference type="RuleBase" id="RU361177"/>
    </source>
</evidence>
<dbReference type="InterPro" id="IPR000960">
    <property type="entry name" value="Flavin_mOase"/>
</dbReference>
<dbReference type="Pfam" id="PF00743">
    <property type="entry name" value="FMO-like"/>
    <property type="match status" value="3"/>
</dbReference>
<reference evidence="7 8" key="1">
    <citation type="journal article" date="2024" name="BMC Genomics">
        <title>De novo assembly and annotation of Popillia japonica's genome with initial clues to its potential as an invasive pest.</title>
        <authorList>
            <person name="Cucini C."/>
            <person name="Boschi S."/>
            <person name="Funari R."/>
            <person name="Cardaioli E."/>
            <person name="Iannotti N."/>
            <person name="Marturano G."/>
            <person name="Paoli F."/>
            <person name="Bruttini M."/>
            <person name="Carapelli A."/>
            <person name="Frati F."/>
            <person name="Nardi F."/>
        </authorList>
    </citation>
    <scope>NUCLEOTIDE SEQUENCE [LARGE SCALE GENOMIC DNA]</scope>
    <source>
        <strain evidence="7">DMR45628</strain>
    </source>
</reference>
<dbReference type="Gene3D" id="3.50.50.60">
    <property type="entry name" value="FAD/NAD(P)-binding domain"/>
    <property type="match status" value="4"/>
</dbReference>
<accession>A0AAW1JK71</accession>
<dbReference type="PIRSF" id="PIRSF000332">
    <property type="entry name" value="FMO"/>
    <property type="match status" value="1"/>
</dbReference>